<organism evidence="4 5">
    <name type="scientific">Clostridium magnum DSM 2767</name>
    <dbReference type="NCBI Taxonomy" id="1121326"/>
    <lineage>
        <taxon>Bacteria</taxon>
        <taxon>Bacillati</taxon>
        <taxon>Bacillota</taxon>
        <taxon>Clostridia</taxon>
        <taxon>Eubacteriales</taxon>
        <taxon>Clostridiaceae</taxon>
        <taxon>Clostridium</taxon>
    </lineage>
</organism>
<dbReference type="SMART" id="SM00267">
    <property type="entry name" value="GGDEF"/>
    <property type="match status" value="1"/>
</dbReference>
<dbReference type="InterPro" id="IPR035965">
    <property type="entry name" value="PAS-like_dom_sf"/>
</dbReference>
<keyword evidence="5" id="KW-1185">Reference proteome</keyword>
<dbReference type="PATRIC" id="fig|1121326.3.peg.1833"/>
<dbReference type="SUPFAM" id="SSF55785">
    <property type="entry name" value="PYP-like sensor domain (PAS domain)"/>
    <property type="match status" value="1"/>
</dbReference>
<dbReference type="CDD" id="cd00077">
    <property type="entry name" value="HDc"/>
    <property type="match status" value="1"/>
</dbReference>
<dbReference type="InterPro" id="IPR029787">
    <property type="entry name" value="Nucleotide_cyclase"/>
</dbReference>
<dbReference type="NCBIfam" id="TIGR00277">
    <property type="entry name" value="HDIG"/>
    <property type="match status" value="1"/>
</dbReference>
<dbReference type="RefSeq" id="WP_066621205.1">
    <property type="nucleotide sequence ID" value="NZ_FQXL01000004.1"/>
</dbReference>
<dbReference type="OrthoDB" id="9804747at2"/>
<dbReference type="Gene3D" id="3.30.70.270">
    <property type="match status" value="1"/>
</dbReference>
<dbReference type="InterPro" id="IPR006675">
    <property type="entry name" value="HDIG_dom"/>
</dbReference>
<dbReference type="PROSITE" id="PS50887">
    <property type="entry name" value="GGDEF"/>
    <property type="match status" value="1"/>
</dbReference>
<dbReference type="PANTHER" id="PTHR43155:SF2">
    <property type="entry name" value="CYCLIC DI-GMP PHOSPHODIESTERASE PA4108"/>
    <property type="match status" value="1"/>
</dbReference>
<dbReference type="PANTHER" id="PTHR43155">
    <property type="entry name" value="CYCLIC DI-GMP PHOSPHODIESTERASE PA4108-RELATED"/>
    <property type="match status" value="1"/>
</dbReference>
<protein>
    <submittedName>
        <fullName evidence="4">Cyclic di-GMP phosphodiesterase response regulator RpfG</fullName>
        <ecNumber evidence="4">3.1.4.52</ecNumber>
    </submittedName>
</protein>
<dbReference type="AlphaFoldDB" id="A0A162SYV8"/>
<evidence type="ECO:0000313" key="5">
    <source>
        <dbReference type="Proteomes" id="UP000076603"/>
    </source>
</evidence>
<dbReference type="InterPro" id="IPR000160">
    <property type="entry name" value="GGDEF_dom"/>
</dbReference>
<dbReference type="CDD" id="cd01949">
    <property type="entry name" value="GGDEF"/>
    <property type="match status" value="1"/>
</dbReference>
<dbReference type="PROSITE" id="PS51832">
    <property type="entry name" value="HD_GYP"/>
    <property type="match status" value="1"/>
</dbReference>
<evidence type="ECO:0000313" key="4">
    <source>
        <dbReference type="EMBL" id="KZL92041.1"/>
    </source>
</evidence>
<dbReference type="Gene3D" id="3.30.450.20">
    <property type="entry name" value="PAS domain"/>
    <property type="match status" value="1"/>
</dbReference>
<dbReference type="Pfam" id="PF13487">
    <property type="entry name" value="HD_5"/>
    <property type="match status" value="1"/>
</dbReference>
<keyword evidence="4" id="KW-0378">Hydrolase</keyword>
<dbReference type="InterPro" id="IPR006674">
    <property type="entry name" value="HD_domain"/>
</dbReference>
<dbReference type="SUPFAM" id="SSF55073">
    <property type="entry name" value="Nucleotide cyclase"/>
    <property type="match status" value="1"/>
</dbReference>
<name>A0A162SYV8_9CLOT</name>
<gene>
    <name evidence="4" type="primary">rpfG_2</name>
    <name evidence="4" type="ORF">CLMAG_18470</name>
</gene>
<evidence type="ECO:0000259" key="3">
    <source>
        <dbReference type="PROSITE" id="PS51832"/>
    </source>
</evidence>
<dbReference type="EMBL" id="LWAE01000002">
    <property type="protein sequence ID" value="KZL92041.1"/>
    <property type="molecule type" value="Genomic_DNA"/>
</dbReference>
<feature type="domain" description="HD-GYP" evidence="3">
    <location>
        <begin position="13"/>
        <end position="208"/>
    </location>
</feature>
<dbReference type="Pfam" id="PF00990">
    <property type="entry name" value="GGDEF"/>
    <property type="match status" value="1"/>
</dbReference>
<dbReference type="Proteomes" id="UP000076603">
    <property type="component" value="Unassembled WGS sequence"/>
</dbReference>
<proteinExistence type="predicted"/>
<dbReference type="InterPro" id="IPR043128">
    <property type="entry name" value="Rev_trsase/Diguanyl_cyclase"/>
</dbReference>
<dbReference type="EC" id="3.1.4.52" evidence="4"/>
<reference evidence="4 5" key="1">
    <citation type="submission" date="2016-04" db="EMBL/GenBank/DDBJ databases">
        <title>Genome sequence of Clostridium magnum DSM 2767.</title>
        <authorList>
            <person name="Poehlein A."/>
            <person name="Uhlig R."/>
            <person name="Fischer R."/>
            <person name="Bahl H."/>
            <person name="Daniel R."/>
        </authorList>
    </citation>
    <scope>NUCLEOTIDE SEQUENCE [LARGE SCALE GENOMIC DNA]</scope>
    <source>
        <strain evidence="4 5">DSM 2767</strain>
    </source>
</reference>
<evidence type="ECO:0000259" key="2">
    <source>
        <dbReference type="PROSITE" id="PS51831"/>
    </source>
</evidence>
<dbReference type="Gene3D" id="1.10.3210.10">
    <property type="entry name" value="Hypothetical protein af1432"/>
    <property type="match status" value="1"/>
</dbReference>
<dbReference type="InterPro" id="IPR003607">
    <property type="entry name" value="HD/PDEase_dom"/>
</dbReference>
<accession>A0A162SYV8</accession>
<dbReference type="PROSITE" id="PS51831">
    <property type="entry name" value="HD"/>
    <property type="match status" value="1"/>
</dbReference>
<comment type="caution">
    <text evidence="4">The sequence shown here is derived from an EMBL/GenBank/DDBJ whole genome shotgun (WGS) entry which is preliminary data.</text>
</comment>
<dbReference type="SMART" id="SM00471">
    <property type="entry name" value="HDc"/>
    <property type="match status" value="1"/>
</dbReference>
<dbReference type="InterPro" id="IPR037522">
    <property type="entry name" value="HD_GYP_dom"/>
</dbReference>
<dbReference type="STRING" id="1121326.CLMAG_18470"/>
<feature type="domain" description="HD" evidence="2">
    <location>
        <begin position="35"/>
        <end position="157"/>
    </location>
</feature>
<sequence>MLNKIELINYFQALIEKDEVTNTLLLALKHKYHCVYTHCLNVCLSSYLLSRKMNLSDEECINVALGGLLHDIGKLNISSKILYKPGPLDAKERSIIVRHPINGVNLLNSSRYLDKVHDSILYHHERYDGEGYCSKLKEEDIPLKARIISICDSFDAMISFRNYRNILTLQEGKDELIRNSNTQFDGSILNNFLEIIDDYYNQYYNSQNPSYIQNTKIDSNINTNWESILDKLPDIGVILIDKHDKIQFCNKFAASIRNKNIEDILGSSFTDFHRKHRNSIIKDKLLKVKLGEINGWERIMKRSNKYLENKYIAIHDEDNKYDGLLMLTRDVSEQEKMLRLLEKSIENLNILVQANSLLTEVYDLEEILIRASVVFNKIISVDHISIIIKRYMDDDYYNVNNIDGFTENIQEYINENLKEFFYTEDSSIELIKIDDKNLITSALHLENNNKALIFIQTDIETEVEEREKKLLQVISNYTNSAIQKYLFLMQIEEKAIKDNLTGIYNRQYLQRIIESLNPDLNSFAVIMIDINNLKYINDTFGHLYGDLLIKTTAQILKRSIRKNDYVFRYGGDEFIILALSCSEKDVKSIIRRINNNIIFIWNKREKDIKLTMSIGYSISSKGISINTIIKTADENMYIEKEKFHNYSKKHLKANTLYQNEKKDSSFSK</sequence>
<dbReference type="GO" id="GO:0071111">
    <property type="term" value="F:cyclic-guanylate-specific phosphodiesterase activity"/>
    <property type="evidence" value="ECO:0007669"/>
    <property type="project" value="UniProtKB-EC"/>
</dbReference>
<feature type="domain" description="GGDEF" evidence="1">
    <location>
        <begin position="521"/>
        <end position="652"/>
    </location>
</feature>
<dbReference type="SUPFAM" id="SSF109604">
    <property type="entry name" value="HD-domain/PDEase-like"/>
    <property type="match status" value="1"/>
</dbReference>
<dbReference type="Pfam" id="PF13596">
    <property type="entry name" value="PAS_10"/>
    <property type="match status" value="1"/>
</dbReference>
<evidence type="ECO:0000259" key="1">
    <source>
        <dbReference type="PROSITE" id="PS50887"/>
    </source>
</evidence>
<dbReference type="NCBIfam" id="TIGR00254">
    <property type="entry name" value="GGDEF"/>
    <property type="match status" value="1"/>
</dbReference>